<reference evidence="3 4" key="1">
    <citation type="submission" date="2016-11" db="EMBL/GenBank/DDBJ databases">
        <title>Comparative genomics of Acidibacillus ferroxidans species.</title>
        <authorList>
            <person name="Oliveira G."/>
            <person name="Nunes G."/>
            <person name="Oliveira R."/>
            <person name="Araujo F."/>
            <person name="Salim A."/>
            <person name="Scholte L."/>
            <person name="Morais D."/>
            <person name="Nancucheo I."/>
            <person name="Johnson D.B."/>
            <person name="Grail B."/>
            <person name="Bittencourt J."/>
            <person name="Valadares R."/>
        </authorList>
    </citation>
    <scope>NUCLEOTIDE SEQUENCE [LARGE SCALE GENOMIC DNA]</scope>
    <source>
        <strain evidence="3 4">Y002</strain>
    </source>
</reference>
<feature type="transmembrane region" description="Helical" evidence="1">
    <location>
        <begin position="20"/>
        <end position="39"/>
    </location>
</feature>
<sequence>MHIQTSRFANKAFGSKEFRIALAFFATSTLHPMFMPFLLPSQVPNHAIVQVAHRAMFALPKETNLILAGKSRPHHFAVHGASPFRVRAVIAQALEITHEPISWLAPLCWIAKHESNDHPHAIAYREVGDESACGLFQVLPTTFAAHALPAMQNIWNPLDNAVAAIRYIAGRYKTPWAVPHVFCKATYVGY</sequence>
<organism evidence="3 4">
    <name type="scientific">Sulfoacidibacillus thermotolerans</name>
    <name type="common">Acidibacillus sulfuroxidans</name>
    <dbReference type="NCBI Taxonomy" id="1765684"/>
    <lineage>
        <taxon>Bacteria</taxon>
        <taxon>Bacillati</taxon>
        <taxon>Bacillota</taxon>
        <taxon>Bacilli</taxon>
        <taxon>Bacillales</taxon>
        <taxon>Alicyclobacillaceae</taxon>
        <taxon>Sulfoacidibacillus</taxon>
    </lineage>
</organism>
<evidence type="ECO:0000256" key="1">
    <source>
        <dbReference type="SAM" id="Phobius"/>
    </source>
</evidence>
<keyword evidence="1" id="KW-0472">Membrane</keyword>
<dbReference type="Proteomes" id="UP000245380">
    <property type="component" value="Unassembled WGS sequence"/>
</dbReference>
<dbReference type="Gene3D" id="1.10.530.10">
    <property type="match status" value="1"/>
</dbReference>
<dbReference type="RefSeq" id="WP_109431783.1">
    <property type="nucleotide sequence ID" value="NZ_MPDK01000055.1"/>
</dbReference>
<dbReference type="SUPFAM" id="SSF53955">
    <property type="entry name" value="Lysozyme-like"/>
    <property type="match status" value="1"/>
</dbReference>
<keyword evidence="4" id="KW-1185">Reference proteome</keyword>
<keyword evidence="1" id="KW-1133">Transmembrane helix</keyword>
<dbReference type="Pfam" id="PF01464">
    <property type="entry name" value="SLT"/>
    <property type="match status" value="1"/>
</dbReference>
<dbReference type="EMBL" id="MPDK01000055">
    <property type="protein sequence ID" value="PWI54260.1"/>
    <property type="molecule type" value="Genomic_DNA"/>
</dbReference>
<evidence type="ECO:0000313" key="4">
    <source>
        <dbReference type="Proteomes" id="UP000245380"/>
    </source>
</evidence>
<accession>A0A2U3CYZ5</accession>
<gene>
    <name evidence="3" type="ORF">BM613_13830</name>
</gene>
<dbReference type="InterPro" id="IPR008258">
    <property type="entry name" value="Transglycosylase_SLT_dom_1"/>
</dbReference>
<keyword evidence="1" id="KW-0812">Transmembrane</keyword>
<protein>
    <recommendedName>
        <fullName evidence="2">Transglycosylase SLT domain-containing protein</fullName>
    </recommendedName>
</protein>
<feature type="domain" description="Transglycosylase SLT" evidence="2">
    <location>
        <begin position="107"/>
        <end position="174"/>
    </location>
</feature>
<dbReference type="AlphaFoldDB" id="A0A2U3CYZ5"/>
<dbReference type="OrthoDB" id="28713at2"/>
<comment type="caution">
    <text evidence="3">The sequence shown here is derived from an EMBL/GenBank/DDBJ whole genome shotgun (WGS) entry which is preliminary data.</text>
</comment>
<proteinExistence type="predicted"/>
<evidence type="ECO:0000259" key="2">
    <source>
        <dbReference type="Pfam" id="PF01464"/>
    </source>
</evidence>
<name>A0A2U3CYZ5_SULT2</name>
<dbReference type="InterPro" id="IPR023346">
    <property type="entry name" value="Lysozyme-like_dom_sf"/>
</dbReference>
<evidence type="ECO:0000313" key="3">
    <source>
        <dbReference type="EMBL" id="PWI54260.1"/>
    </source>
</evidence>